<dbReference type="PANTHER" id="PTHR43133:SF63">
    <property type="entry name" value="RNA POLYMERASE SIGMA FACTOR FECI-RELATED"/>
    <property type="match status" value="1"/>
</dbReference>
<dbReference type="InterPro" id="IPR014284">
    <property type="entry name" value="RNA_pol_sigma-70_dom"/>
</dbReference>
<dbReference type="GO" id="GO:0016987">
    <property type="term" value="F:sigma factor activity"/>
    <property type="evidence" value="ECO:0007669"/>
    <property type="project" value="UniProtKB-KW"/>
</dbReference>
<name>A0A0R0ACN2_9GAMM</name>
<protein>
    <submittedName>
        <fullName evidence="8">RNA polymerase subunit sigma-24</fullName>
    </submittedName>
</protein>
<dbReference type="EMBL" id="LLXS01000017">
    <property type="protein sequence ID" value="KRG42667.1"/>
    <property type="molecule type" value="Genomic_DNA"/>
</dbReference>
<feature type="region of interest" description="Disordered" evidence="5">
    <location>
        <begin position="173"/>
        <end position="195"/>
    </location>
</feature>
<dbReference type="InterPro" id="IPR007627">
    <property type="entry name" value="RNA_pol_sigma70_r2"/>
</dbReference>
<dbReference type="GO" id="GO:0006352">
    <property type="term" value="P:DNA-templated transcription initiation"/>
    <property type="evidence" value="ECO:0007669"/>
    <property type="project" value="InterPro"/>
</dbReference>
<dbReference type="AlphaFoldDB" id="A0A0R0ACN2"/>
<dbReference type="Pfam" id="PF08281">
    <property type="entry name" value="Sigma70_r4_2"/>
    <property type="match status" value="1"/>
</dbReference>
<feature type="domain" description="RNA polymerase sigma factor 70 region 4 type 2" evidence="7">
    <location>
        <begin position="115"/>
        <end position="163"/>
    </location>
</feature>
<dbReference type="InterPro" id="IPR039425">
    <property type="entry name" value="RNA_pol_sigma-70-like"/>
</dbReference>
<dbReference type="InterPro" id="IPR036388">
    <property type="entry name" value="WH-like_DNA-bd_sf"/>
</dbReference>
<keyword evidence="9" id="KW-1185">Reference proteome</keyword>
<dbReference type="GO" id="GO:0003677">
    <property type="term" value="F:DNA binding"/>
    <property type="evidence" value="ECO:0007669"/>
    <property type="project" value="InterPro"/>
</dbReference>
<dbReference type="Gene3D" id="1.10.1740.10">
    <property type="match status" value="1"/>
</dbReference>
<evidence type="ECO:0000256" key="4">
    <source>
        <dbReference type="ARBA" id="ARBA00023163"/>
    </source>
</evidence>
<dbReference type="Pfam" id="PF04542">
    <property type="entry name" value="Sigma70_r2"/>
    <property type="match status" value="1"/>
</dbReference>
<dbReference type="SUPFAM" id="SSF88659">
    <property type="entry name" value="Sigma3 and sigma4 domains of RNA polymerase sigma factors"/>
    <property type="match status" value="1"/>
</dbReference>
<feature type="domain" description="RNA polymerase sigma-70 region 2" evidence="6">
    <location>
        <begin position="21"/>
        <end position="81"/>
    </location>
</feature>
<dbReference type="RefSeq" id="WP_054659943.1">
    <property type="nucleotide sequence ID" value="NZ_BAZI01000264.1"/>
</dbReference>
<proteinExistence type="inferred from homology"/>
<dbReference type="InterPro" id="IPR013325">
    <property type="entry name" value="RNA_pol_sigma_r2"/>
</dbReference>
<evidence type="ECO:0000259" key="7">
    <source>
        <dbReference type="Pfam" id="PF08281"/>
    </source>
</evidence>
<evidence type="ECO:0000256" key="5">
    <source>
        <dbReference type="SAM" id="MobiDB-lite"/>
    </source>
</evidence>
<dbReference type="OrthoDB" id="9794372at2"/>
<organism evidence="8 9">
    <name type="scientific">Stenotrophomonas pictorum JCM 9942</name>
    <dbReference type="NCBI Taxonomy" id="1236960"/>
    <lineage>
        <taxon>Bacteria</taxon>
        <taxon>Pseudomonadati</taxon>
        <taxon>Pseudomonadota</taxon>
        <taxon>Gammaproteobacteria</taxon>
        <taxon>Lysobacterales</taxon>
        <taxon>Lysobacteraceae</taxon>
        <taxon>Stenotrophomonas</taxon>
    </lineage>
</organism>
<gene>
    <name evidence="8" type="ORF">ARC78_08185</name>
</gene>
<dbReference type="NCBIfam" id="TIGR02937">
    <property type="entry name" value="sigma70-ECF"/>
    <property type="match status" value="1"/>
</dbReference>
<sequence>MKPALAKERGLWLAEHVLPCEPALREWLKRKLSVRQDADDVIQETYAILAALPDVSHVRQPRAYVYSVAQSVVLQQLRRAQVVSIEAVAEIDRVAIAGEEVCPERTTSSRQQLARIGALIDGLPDKCRQAFVLRRVEGYSQREIAERMQISENTVEKHICKGIRVLMEAMKRHDDGTEQGKEQPDAGEMWHARRR</sequence>
<dbReference type="InterPro" id="IPR013324">
    <property type="entry name" value="RNA_pol_sigma_r3/r4-like"/>
</dbReference>
<evidence type="ECO:0000256" key="3">
    <source>
        <dbReference type="ARBA" id="ARBA00023082"/>
    </source>
</evidence>
<reference evidence="8 9" key="1">
    <citation type="submission" date="2015-10" db="EMBL/GenBank/DDBJ databases">
        <title>Genome sequencing and analysis of members of genus Stenotrophomonas.</title>
        <authorList>
            <person name="Patil P.P."/>
            <person name="Midha S."/>
            <person name="Patil P.B."/>
        </authorList>
    </citation>
    <scope>NUCLEOTIDE SEQUENCE [LARGE SCALE GENOMIC DNA]</scope>
    <source>
        <strain evidence="8 9">JCM 9942</strain>
    </source>
</reference>
<comment type="caution">
    <text evidence="8">The sequence shown here is derived from an EMBL/GenBank/DDBJ whole genome shotgun (WGS) entry which is preliminary data.</text>
</comment>
<comment type="similarity">
    <text evidence="1">Belongs to the sigma-70 factor family. ECF subfamily.</text>
</comment>
<dbReference type="Proteomes" id="UP000050836">
    <property type="component" value="Unassembled WGS sequence"/>
</dbReference>
<keyword evidence="2" id="KW-0805">Transcription regulation</keyword>
<dbReference type="PANTHER" id="PTHR43133">
    <property type="entry name" value="RNA POLYMERASE ECF-TYPE SIGMA FACTO"/>
    <property type="match status" value="1"/>
</dbReference>
<keyword evidence="4" id="KW-0804">Transcription</keyword>
<accession>A0A0R0ACN2</accession>
<evidence type="ECO:0000256" key="2">
    <source>
        <dbReference type="ARBA" id="ARBA00023015"/>
    </source>
</evidence>
<evidence type="ECO:0000313" key="8">
    <source>
        <dbReference type="EMBL" id="KRG42667.1"/>
    </source>
</evidence>
<evidence type="ECO:0000256" key="1">
    <source>
        <dbReference type="ARBA" id="ARBA00010641"/>
    </source>
</evidence>
<dbReference type="InterPro" id="IPR013249">
    <property type="entry name" value="RNA_pol_sigma70_r4_t2"/>
</dbReference>
<dbReference type="CDD" id="cd06171">
    <property type="entry name" value="Sigma70_r4"/>
    <property type="match status" value="1"/>
</dbReference>
<dbReference type="Gene3D" id="1.10.10.10">
    <property type="entry name" value="Winged helix-like DNA-binding domain superfamily/Winged helix DNA-binding domain"/>
    <property type="match status" value="1"/>
</dbReference>
<keyword evidence="3" id="KW-0731">Sigma factor</keyword>
<evidence type="ECO:0000259" key="6">
    <source>
        <dbReference type="Pfam" id="PF04542"/>
    </source>
</evidence>
<dbReference type="SUPFAM" id="SSF88946">
    <property type="entry name" value="Sigma2 domain of RNA polymerase sigma factors"/>
    <property type="match status" value="1"/>
</dbReference>
<evidence type="ECO:0000313" key="9">
    <source>
        <dbReference type="Proteomes" id="UP000050836"/>
    </source>
</evidence>